<reference evidence="1" key="1">
    <citation type="submission" date="2023-01" db="EMBL/GenBank/DDBJ databases">
        <authorList>
            <person name="Van Ghelder C."/>
            <person name="Rancurel C."/>
        </authorList>
    </citation>
    <scope>NUCLEOTIDE SEQUENCE</scope>
    <source>
        <strain evidence="1">CNCM I-4278</strain>
    </source>
</reference>
<protein>
    <submittedName>
        <fullName evidence="1">Uncharacterized protein</fullName>
    </submittedName>
</protein>
<dbReference type="AlphaFoldDB" id="A0A9W4UHV6"/>
<evidence type="ECO:0000313" key="2">
    <source>
        <dbReference type="Proteomes" id="UP001152607"/>
    </source>
</evidence>
<accession>A0A9W4UHV6</accession>
<dbReference type="Proteomes" id="UP001152607">
    <property type="component" value="Unassembled WGS sequence"/>
</dbReference>
<gene>
    <name evidence="1" type="ORF">PDIGIT_LOCUS9067</name>
</gene>
<keyword evidence="2" id="KW-1185">Reference proteome</keyword>
<dbReference type="EMBL" id="CAOQHR010000006">
    <property type="protein sequence ID" value="CAI6335979.1"/>
    <property type="molecule type" value="Genomic_DNA"/>
</dbReference>
<comment type="caution">
    <text evidence="1">The sequence shown here is derived from an EMBL/GenBank/DDBJ whole genome shotgun (WGS) entry which is preliminary data.</text>
</comment>
<proteinExistence type="predicted"/>
<evidence type="ECO:0000313" key="1">
    <source>
        <dbReference type="EMBL" id="CAI6335979.1"/>
    </source>
</evidence>
<name>A0A9W4UHV6_9PLEO</name>
<organism evidence="1 2">
    <name type="scientific">Periconia digitata</name>
    <dbReference type="NCBI Taxonomy" id="1303443"/>
    <lineage>
        <taxon>Eukaryota</taxon>
        <taxon>Fungi</taxon>
        <taxon>Dikarya</taxon>
        <taxon>Ascomycota</taxon>
        <taxon>Pezizomycotina</taxon>
        <taxon>Dothideomycetes</taxon>
        <taxon>Pleosporomycetidae</taxon>
        <taxon>Pleosporales</taxon>
        <taxon>Massarineae</taxon>
        <taxon>Periconiaceae</taxon>
        <taxon>Periconia</taxon>
    </lineage>
</organism>
<sequence>MLYSSLGSSTVWNIFGHHAPGRYRTSFPYGDAWQNNLAYHDVVSCLKNGWQLIHGHSTSNYALAHLPHYHLSNSRYR</sequence>